<dbReference type="EMBL" id="AXCN02000430">
    <property type="status" value="NOT_ANNOTATED_CDS"/>
    <property type="molecule type" value="Genomic_DNA"/>
</dbReference>
<sequence length="157" mass="17224">MFTNQWWAGERSWGATVKVKFTILSRLLDRLPWTFQGRQTDTITRKAVPNKRPTEASNKPMEGDSTTTGTKDVPINCTPDVLSGVGIFTSIFCPSSDGLKLDFSTTFTSILVRPTSRTSGITRNGNEMSLVRISSNSPSGGMKLIECSVSNLLSFTH</sequence>
<dbReference type="Proteomes" id="UP000075886">
    <property type="component" value="Unassembled WGS sequence"/>
</dbReference>
<name>A0A182Q0Q7_9DIPT</name>
<protein>
    <submittedName>
        <fullName evidence="2">Uncharacterized protein</fullName>
    </submittedName>
</protein>
<organism evidence="2 3">
    <name type="scientific">Anopheles farauti</name>
    <dbReference type="NCBI Taxonomy" id="69004"/>
    <lineage>
        <taxon>Eukaryota</taxon>
        <taxon>Metazoa</taxon>
        <taxon>Ecdysozoa</taxon>
        <taxon>Arthropoda</taxon>
        <taxon>Hexapoda</taxon>
        <taxon>Insecta</taxon>
        <taxon>Pterygota</taxon>
        <taxon>Neoptera</taxon>
        <taxon>Endopterygota</taxon>
        <taxon>Diptera</taxon>
        <taxon>Nematocera</taxon>
        <taxon>Culicoidea</taxon>
        <taxon>Culicidae</taxon>
        <taxon>Anophelinae</taxon>
        <taxon>Anopheles</taxon>
    </lineage>
</organism>
<evidence type="ECO:0000256" key="1">
    <source>
        <dbReference type="SAM" id="MobiDB-lite"/>
    </source>
</evidence>
<reference evidence="2" key="2">
    <citation type="submission" date="2020-05" db="UniProtKB">
        <authorList>
            <consortium name="EnsemblMetazoa"/>
        </authorList>
    </citation>
    <scope>IDENTIFICATION</scope>
    <source>
        <strain evidence="2">FAR1</strain>
    </source>
</reference>
<keyword evidence="3" id="KW-1185">Reference proteome</keyword>
<proteinExistence type="predicted"/>
<accession>A0A182Q0Q7</accession>
<evidence type="ECO:0000313" key="2">
    <source>
        <dbReference type="EnsemblMetazoa" id="AFAF000755-PA"/>
    </source>
</evidence>
<dbReference type="EnsemblMetazoa" id="AFAF000755-RA">
    <property type="protein sequence ID" value="AFAF000755-PA"/>
    <property type="gene ID" value="AFAF000755"/>
</dbReference>
<reference evidence="3" key="1">
    <citation type="submission" date="2014-01" db="EMBL/GenBank/DDBJ databases">
        <title>The Genome Sequence of Anopheles farauti FAR1 (V2).</title>
        <authorList>
            <consortium name="The Broad Institute Genomics Platform"/>
            <person name="Neafsey D.E."/>
            <person name="Besansky N."/>
            <person name="Howell P."/>
            <person name="Walton C."/>
            <person name="Young S.K."/>
            <person name="Zeng Q."/>
            <person name="Gargeya S."/>
            <person name="Fitzgerald M."/>
            <person name="Haas B."/>
            <person name="Abouelleil A."/>
            <person name="Allen A.W."/>
            <person name="Alvarado L."/>
            <person name="Arachchi H.M."/>
            <person name="Berlin A.M."/>
            <person name="Chapman S.B."/>
            <person name="Gainer-Dewar J."/>
            <person name="Goldberg J."/>
            <person name="Griggs A."/>
            <person name="Gujja S."/>
            <person name="Hansen M."/>
            <person name="Howarth C."/>
            <person name="Imamovic A."/>
            <person name="Ireland A."/>
            <person name="Larimer J."/>
            <person name="McCowan C."/>
            <person name="Murphy C."/>
            <person name="Pearson M."/>
            <person name="Poon T.W."/>
            <person name="Priest M."/>
            <person name="Roberts A."/>
            <person name="Saif S."/>
            <person name="Shea T."/>
            <person name="Sisk P."/>
            <person name="Sykes S."/>
            <person name="Wortman J."/>
            <person name="Nusbaum C."/>
            <person name="Birren B."/>
        </authorList>
    </citation>
    <scope>NUCLEOTIDE SEQUENCE [LARGE SCALE GENOMIC DNA]</scope>
    <source>
        <strain evidence="3">FAR1</strain>
    </source>
</reference>
<dbReference type="VEuPathDB" id="VectorBase:AFAF000755"/>
<feature type="region of interest" description="Disordered" evidence="1">
    <location>
        <begin position="43"/>
        <end position="72"/>
    </location>
</feature>
<dbReference type="AlphaFoldDB" id="A0A182Q0Q7"/>
<evidence type="ECO:0000313" key="3">
    <source>
        <dbReference type="Proteomes" id="UP000075886"/>
    </source>
</evidence>